<dbReference type="InterPro" id="IPR020946">
    <property type="entry name" value="Flavin_mOase-like"/>
</dbReference>
<sequence length="619" mass="69226">MDSNLNSCSQEYLRNIAEAWLKRFSDAVGQAEPSAVADCVQEDGWFRDLLTFTWDFRSIHQRKNVESYLKDTLPNAGLTDVRLDGEYAPRIGHFGPSRTVVDVALKFDTMKAHGKGFVRISLKDDVLEKPEAFGLFLMITDWKGHEEIDHESGIYGGHTIAWQDVRAAQRKEIEEAPDVLIVGAGQTGLQLAARFHQMNIKAIIIEKNACVGDNWRNHYPTLTLHTPKTYNSFLYSPFPTNAPKFIPKDWLATWLEQYAVVQDLVVWTSSFIEPKPTYDESVGRWDVIVDKQGERVRLRPAHIVIATSMHGKPRVPVVPGADIFDGRILHSTEFHGGADFTSDKVVVVGVGNSAADVCQDLVKHGASSVTMVQRSPSSVVSDKLVASQLDPVYPDGQNIGYLDLVANAMPLEAMRMLMKEVRESRLAFDKEMREGLEKAGFRLSDGDGSGQLFLVYEKGGGYFNDVGCAQLIIDGQVKVKHGNEIAAFKPKKVVFTDGTEIEADAVIFATGWNRVRSDLEDLFGKETIDRTSEIWGIDEHGELRIGYRSSGQPGFWYAFGTFNQSRFHAKQLVGFNFTINIYSYFLLVQALLIKAIELGYFKYQDAPPTKVDVSLHSSL</sequence>
<dbReference type="OrthoDB" id="74360at2759"/>
<dbReference type="AlphaFoldDB" id="A0A0H2RYC9"/>
<dbReference type="PANTHER" id="PTHR43539:SF68">
    <property type="entry name" value="FLAVIN-BINDING MONOOXYGENASE-LIKE PROTEIN (AFU_ORTHOLOGUE AFUA_4G09220)"/>
    <property type="match status" value="1"/>
</dbReference>
<evidence type="ECO:0000256" key="2">
    <source>
        <dbReference type="ARBA" id="ARBA00022827"/>
    </source>
</evidence>
<keyword evidence="2" id="KW-0274">FAD</keyword>
<dbReference type="Proteomes" id="UP000053477">
    <property type="component" value="Unassembled WGS sequence"/>
</dbReference>
<evidence type="ECO:0000256" key="3">
    <source>
        <dbReference type="ARBA" id="ARBA00023002"/>
    </source>
</evidence>
<dbReference type="Pfam" id="PF00743">
    <property type="entry name" value="FMO-like"/>
    <property type="match status" value="1"/>
</dbReference>
<dbReference type="GO" id="GO:0050661">
    <property type="term" value="F:NADP binding"/>
    <property type="evidence" value="ECO:0007669"/>
    <property type="project" value="InterPro"/>
</dbReference>
<accession>A0A0H2RYC9</accession>
<dbReference type="PANTHER" id="PTHR43539">
    <property type="entry name" value="FLAVIN-BINDING MONOOXYGENASE-LIKE PROTEIN (AFU_ORTHOLOGUE AFUA_4G09220)"/>
    <property type="match status" value="1"/>
</dbReference>
<dbReference type="Gene3D" id="3.50.50.60">
    <property type="entry name" value="FAD/NAD(P)-binding domain"/>
    <property type="match status" value="2"/>
</dbReference>
<dbReference type="InParanoid" id="A0A0H2RYC9"/>
<protein>
    <submittedName>
        <fullName evidence="4">Dimethylaniline monooxygenase</fullName>
    </submittedName>
</protein>
<organism evidence="4 5">
    <name type="scientific">Schizopora paradoxa</name>
    <dbReference type="NCBI Taxonomy" id="27342"/>
    <lineage>
        <taxon>Eukaryota</taxon>
        <taxon>Fungi</taxon>
        <taxon>Dikarya</taxon>
        <taxon>Basidiomycota</taxon>
        <taxon>Agaricomycotina</taxon>
        <taxon>Agaricomycetes</taxon>
        <taxon>Hymenochaetales</taxon>
        <taxon>Schizoporaceae</taxon>
        <taxon>Schizopora</taxon>
    </lineage>
</organism>
<keyword evidence="5" id="KW-1185">Reference proteome</keyword>
<gene>
    <name evidence="4" type="ORF">SCHPADRAFT_994875</name>
</gene>
<keyword evidence="1" id="KW-0285">Flavoprotein</keyword>
<keyword evidence="3" id="KW-0560">Oxidoreductase</keyword>
<dbReference type="PRINTS" id="PR00469">
    <property type="entry name" value="PNDRDTASEII"/>
</dbReference>
<evidence type="ECO:0000313" key="5">
    <source>
        <dbReference type="Proteomes" id="UP000053477"/>
    </source>
</evidence>
<proteinExistence type="predicted"/>
<reference evidence="4 5" key="1">
    <citation type="submission" date="2015-04" db="EMBL/GenBank/DDBJ databases">
        <title>Complete genome sequence of Schizopora paradoxa KUC8140, a cosmopolitan wood degrader in East Asia.</title>
        <authorList>
            <consortium name="DOE Joint Genome Institute"/>
            <person name="Min B."/>
            <person name="Park H."/>
            <person name="Jang Y."/>
            <person name="Kim J.-J."/>
            <person name="Kim K.H."/>
            <person name="Pangilinan J."/>
            <person name="Lipzen A."/>
            <person name="Riley R."/>
            <person name="Grigoriev I.V."/>
            <person name="Spatafora J.W."/>
            <person name="Choi I.-G."/>
        </authorList>
    </citation>
    <scope>NUCLEOTIDE SEQUENCE [LARGE SCALE GENOMIC DNA]</scope>
    <source>
        <strain evidence="4 5">KUC8140</strain>
    </source>
</reference>
<dbReference type="EMBL" id="KQ085912">
    <property type="protein sequence ID" value="KLO16754.1"/>
    <property type="molecule type" value="Genomic_DNA"/>
</dbReference>
<dbReference type="InterPro" id="IPR050982">
    <property type="entry name" value="Auxin_biosynth/cation_transpt"/>
</dbReference>
<dbReference type="STRING" id="27342.A0A0H2RYC9"/>
<dbReference type="SUPFAM" id="SSF51905">
    <property type="entry name" value="FAD/NAD(P)-binding domain"/>
    <property type="match status" value="1"/>
</dbReference>
<name>A0A0H2RYC9_9AGAM</name>
<evidence type="ECO:0000256" key="1">
    <source>
        <dbReference type="ARBA" id="ARBA00022630"/>
    </source>
</evidence>
<keyword evidence="4" id="KW-0503">Monooxygenase</keyword>
<evidence type="ECO:0000313" key="4">
    <source>
        <dbReference type="EMBL" id="KLO16754.1"/>
    </source>
</evidence>
<dbReference type="GO" id="GO:0050660">
    <property type="term" value="F:flavin adenine dinucleotide binding"/>
    <property type="evidence" value="ECO:0007669"/>
    <property type="project" value="InterPro"/>
</dbReference>
<dbReference type="GO" id="GO:0004499">
    <property type="term" value="F:N,N-dimethylaniline monooxygenase activity"/>
    <property type="evidence" value="ECO:0007669"/>
    <property type="project" value="InterPro"/>
</dbReference>
<dbReference type="InterPro" id="IPR036188">
    <property type="entry name" value="FAD/NAD-bd_sf"/>
</dbReference>